<name>A0A242ZFZ2_9BACI</name>
<dbReference type="EMBL" id="NFDE01000006">
    <property type="protein sequence ID" value="OTX97252.1"/>
    <property type="molecule type" value="Genomic_DNA"/>
</dbReference>
<organism evidence="1 3">
    <name type="scientific">Bacillus wiedmannii</name>
    <dbReference type="NCBI Taxonomy" id="1890302"/>
    <lineage>
        <taxon>Bacteria</taxon>
        <taxon>Bacillati</taxon>
        <taxon>Bacillota</taxon>
        <taxon>Bacilli</taxon>
        <taxon>Bacillales</taxon>
        <taxon>Bacillaceae</taxon>
        <taxon>Bacillus</taxon>
        <taxon>Bacillus cereus group</taxon>
    </lineage>
</organism>
<dbReference type="Proteomes" id="UP000194945">
    <property type="component" value="Unassembled WGS sequence"/>
</dbReference>
<protein>
    <submittedName>
        <fullName evidence="1">Uncharacterized protein</fullName>
    </submittedName>
</protein>
<dbReference type="EMBL" id="NFDE01000036">
    <property type="protein sequence ID" value="OTX91665.1"/>
    <property type="molecule type" value="Genomic_DNA"/>
</dbReference>
<dbReference type="AlphaFoldDB" id="A0A242ZFZ2"/>
<evidence type="ECO:0000313" key="3">
    <source>
        <dbReference type="Proteomes" id="UP000194945"/>
    </source>
</evidence>
<accession>A0A242ZFZ2</accession>
<reference evidence="1 3" key="1">
    <citation type="submission" date="2016-10" db="EMBL/GenBank/DDBJ databases">
        <title>Comparative genomics of Bacillus thuringiensis reveals a path to pathogens against multiple invertebrate hosts.</title>
        <authorList>
            <person name="Zheng J."/>
            <person name="Gao Q."/>
            <person name="Liu H."/>
            <person name="Peng D."/>
            <person name="Ruan L."/>
            <person name="Sun M."/>
        </authorList>
    </citation>
    <scope>NUCLEOTIDE SEQUENCE [LARGE SCALE GENOMIC DNA]</scope>
    <source>
        <strain evidence="1">BGSC 4BK1</strain>
    </source>
</reference>
<gene>
    <name evidence="2" type="ORF">BK730_02720</name>
    <name evidence="1" type="ORF">BK730_07795</name>
</gene>
<evidence type="ECO:0000313" key="2">
    <source>
        <dbReference type="EMBL" id="OTX97252.1"/>
    </source>
</evidence>
<sequence length="317" mass="37178">MVFKINTLVAAHGLGLEIKQTSVGLQLYEKVKMLKKQLSEEAWSMYDSVLKSCGTVHYDSFKVALETIFYMKSSDNLGLNTIYQELFNSSELHEIIHQSTQFARHMESFFLKILSGPVPDKISNELNTLKLHRAALNLFYNFHNTKFFSYLHEEIGQEKMKNPIVEEYTLSKNPVALSKSNRRLIDKLVKDKNMKDLLYFIEIFDGIKSFVLQLIFETHFDLLLSIEKKDVFKYNEKECSNIRMFKAKIPNIDVFNRGNFLFFYDGETIEDIGLIYKKIVRNMEDEKIRTTIIEGIIYPTNDQYLFANKFKEMILNN</sequence>
<proteinExistence type="predicted"/>
<evidence type="ECO:0000313" key="1">
    <source>
        <dbReference type="EMBL" id="OTX91665.1"/>
    </source>
</evidence>
<comment type="caution">
    <text evidence="1">The sequence shown here is derived from an EMBL/GenBank/DDBJ whole genome shotgun (WGS) entry which is preliminary data.</text>
</comment>